<dbReference type="EMBL" id="JAKWBI020000054">
    <property type="protein sequence ID" value="KAJ2904414.1"/>
    <property type="molecule type" value="Genomic_DNA"/>
</dbReference>
<dbReference type="InterPro" id="IPR011899">
    <property type="entry name" value="Glutaredoxin_euk/vir"/>
</dbReference>
<dbReference type="PANTHER" id="PTHR45694">
    <property type="entry name" value="GLUTAREDOXIN 2"/>
    <property type="match status" value="1"/>
</dbReference>
<protein>
    <submittedName>
        <fullName evidence="3">Glutaredoxin</fullName>
    </submittedName>
</protein>
<dbReference type="GO" id="GO:0005634">
    <property type="term" value="C:nucleus"/>
    <property type="evidence" value="ECO:0007669"/>
    <property type="project" value="TreeGrafter"/>
</dbReference>
<organism evidence="3 4">
    <name type="scientific">Zalerion maritima</name>
    <dbReference type="NCBI Taxonomy" id="339359"/>
    <lineage>
        <taxon>Eukaryota</taxon>
        <taxon>Fungi</taxon>
        <taxon>Dikarya</taxon>
        <taxon>Ascomycota</taxon>
        <taxon>Pezizomycotina</taxon>
        <taxon>Sordariomycetes</taxon>
        <taxon>Lulworthiomycetidae</taxon>
        <taxon>Lulworthiales</taxon>
        <taxon>Lulworthiaceae</taxon>
        <taxon>Zalerion</taxon>
    </lineage>
</organism>
<dbReference type="GO" id="GO:0004362">
    <property type="term" value="F:glutathione-disulfide reductase (NADPH) activity"/>
    <property type="evidence" value="ECO:0007669"/>
    <property type="project" value="UniProtKB-ARBA"/>
</dbReference>
<proteinExistence type="inferred from homology"/>
<dbReference type="InterPro" id="IPR014025">
    <property type="entry name" value="Glutaredoxin_subgr"/>
</dbReference>
<evidence type="ECO:0000313" key="4">
    <source>
        <dbReference type="Proteomes" id="UP001201980"/>
    </source>
</evidence>
<dbReference type="AlphaFoldDB" id="A0AAD5RV81"/>
<name>A0AAD5RV81_9PEZI</name>
<dbReference type="Proteomes" id="UP001201980">
    <property type="component" value="Unassembled WGS sequence"/>
</dbReference>
<dbReference type="InterPro" id="IPR002109">
    <property type="entry name" value="Glutaredoxin"/>
</dbReference>
<dbReference type="Gene3D" id="3.40.30.10">
    <property type="entry name" value="Glutaredoxin"/>
    <property type="match status" value="1"/>
</dbReference>
<comment type="similarity">
    <text evidence="1">Belongs to the glutaredoxin family. Monothiol subfamily.</text>
</comment>
<feature type="domain" description="Glutaredoxin" evidence="2">
    <location>
        <begin position="35"/>
        <end position="97"/>
    </location>
</feature>
<reference evidence="3" key="1">
    <citation type="submission" date="2022-07" db="EMBL/GenBank/DDBJ databases">
        <title>Draft genome sequence of Zalerion maritima ATCC 34329, a (micro)plastics degrading marine fungus.</title>
        <authorList>
            <person name="Paco A."/>
            <person name="Goncalves M.F.M."/>
            <person name="Rocha-Santos T.A.P."/>
            <person name="Alves A."/>
        </authorList>
    </citation>
    <scope>NUCLEOTIDE SEQUENCE</scope>
    <source>
        <strain evidence="3">ATCC 34329</strain>
    </source>
</reference>
<dbReference type="PRINTS" id="PR00160">
    <property type="entry name" value="GLUTAREDOXIN"/>
</dbReference>
<dbReference type="InterPro" id="IPR036249">
    <property type="entry name" value="Thioredoxin-like_sf"/>
</dbReference>
<gene>
    <name evidence="3" type="ORF">MKZ38_008087</name>
</gene>
<accession>A0AAD5RV81</accession>
<evidence type="ECO:0000313" key="3">
    <source>
        <dbReference type="EMBL" id="KAJ2904414.1"/>
    </source>
</evidence>
<dbReference type="Pfam" id="PF00462">
    <property type="entry name" value="Glutaredoxin"/>
    <property type="match status" value="1"/>
</dbReference>
<dbReference type="NCBIfam" id="TIGR02180">
    <property type="entry name" value="GRX_euk"/>
    <property type="match status" value="1"/>
</dbReference>
<keyword evidence="4" id="KW-1185">Reference proteome</keyword>
<dbReference type="PANTHER" id="PTHR45694:SF18">
    <property type="entry name" value="GLUTAREDOXIN-1-RELATED"/>
    <property type="match status" value="1"/>
</dbReference>
<dbReference type="SUPFAM" id="SSF52833">
    <property type="entry name" value="Thioredoxin-like"/>
    <property type="match status" value="1"/>
</dbReference>
<dbReference type="PROSITE" id="PS51354">
    <property type="entry name" value="GLUTAREDOXIN_2"/>
    <property type="match status" value="1"/>
</dbReference>
<dbReference type="GO" id="GO:0005801">
    <property type="term" value="C:cis-Golgi network"/>
    <property type="evidence" value="ECO:0007669"/>
    <property type="project" value="UniProtKB-ARBA"/>
</dbReference>
<dbReference type="FunFam" id="3.40.30.10:FF:000093">
    <property type="entry name" value="Glutaredoxin 2"/>
    <property type="match status" value="1"/>
</dbReference>
<evidence type="ECO:0000256" key="1">
    <source>
        <dbReference type="ARBA" id="ARBA00009630"/>
    </source>
</evidence>
<dbReference type="CDD" id="cd03419">
    <property type="entry name" value="GRX_GRXh_1_2_like"/>
    <property type="match status" value="1"/>
</dbReference>
<comment type="caution">
    <text evidence="3">The sequence shown here is derived from an EMBL/GenBank/DDBJ whole genome shotgun (WGS) entry which is preliminary data.</text>
</comment>
<dbReference type="GO" id="GO:0034599">
    <property type="term" value="P:cellular response to oxidative stress"/>
    <property type="evidence" value="ECO:0007669"/>
    <property type="project" value="TreeGrafter"/>
</dbReference>
<evidence type="ECO:0000259" key="2">
    <source>
        <dbReference type="Pfam" id="PF00462"/>
    </source>
</evidence>
<sequence>MSFLSRLASSMKGPSAASLAAAQETAQRLIDENAVVVFSKTWCGFCSSTKRLLSSFGAEYKILELDTMDDGSELQAALAEMTGQSTVPNVFINHKHIGGNSDLQALRGRLPDMLREAGALKEETM</sequence>
<dbReference type="GO" id="GO:0005796">
    <property type="term" value="C:Golgi lumen"/>
    <property type="evidence" value="ECO:0007669"/>
    <property type="project" value="UniProtKB-ARBA"/>
</dbReference>